<reference evidence="1 2" key="2">
    <citation type="journal article" date="2011" name="Microbiology">
        <title>The genome sequence of Bacillus subtilis subsp. spizizenii W23: insights into speciation within the B. subtilis complex and into the history of B. subtilis genetics.</title>
        <authorList>
            <person name="Zeigler D.R."/>
        </authorList>
    </citation>
    <scope>NUCLEOTIDE SEQUENCE [LARGE SCALE GENOMIC DNA]</scope>
    <source>
        <strain evidence="2">ATCC 23059 / NRRL B-14472 / W23</strain>
    </source>
</reference>
<gene>
    <name evidence="1" type="ordered locus">BSUW23_12015</name>
</gene>
<name>E0U3E0_BACSH</name>
<dbReference type="HOGENOM" id="CLU_3004649_0_0_9"/>
<proteinExistence type="predicted"/>
<dbReference type="AlphaFoldDB" id="E0U3E0"/>
<reference key="1">
    <citation type="submission" date="2010-08" db="EMBL/GenBank/DDBJ databases">
        <authorList>
            <person name="Zeigler D.R."/>
        </authorList>
    </citation>
    <scope>NUCLEOTIDE SEQUENCE</scope>
    <source>
        <strain>W23</strain>
    </source>
</reference>
<evidence type="ECO:0000313" key="2">
    <source>
        <dbReference type="Proteomes" id="UP000002233"/>
    </source>
</evidence>
<dbReference type="Proteomes" id="UP000002233">
    <property type="component" value="Chromosome"/>
</dbReference>
<sequence length="56" mass="6429">MKRKSAFVFFLCLRSGAVQIDMQKTCIIAEIHAESELIRFGSFINTGPVFFKKHVH</sequence>
<dbReference type="KEGG" id="bss:BSUW23_12015"/>
<evidence type="ECO:0000313" key="1">
    <source>
        <dbReference type="EMBL" id="ADM38441.1"/>
    </source>
</evidence>
<organism evidence="1 2">
    <name type="scientific">Bacillus spizizenii (strain ATCC 23059 / NRRL B-14472 / W23)</name>
    <name type="common">Bacillus subtilis subsp. spizizenii</name>
    <dbReference type="NCBI Taxonomy" id="655816"/>
    <lineage>
        <taxon>Bacteria</taxon>
        <taxon>Bacillati</taxon>
        <taxon>Bacillota</taxon>
        <taxon>Bacilli</taxon>
        <taxon>Bacillales</taxon>
        <taxon>Bacillaceae</taxon>
        <taxon>Bacillus</taxon>
    </lineage>
</organism>
<protein>
    <submittedName>
        <fullName evidence="1">Uncharacterized protein</fullName>
    </submittedName>
</protein>
<accession>E0U3E0</accession>
<dbReference type="EMBL" id="CP002183">
    <property type="protein sequence ID" value="ADM38441.1"/>
    <property type="molecule type" value="Genomic_DNA"/>
</dbReference>